<evidence type="ECO:0000313" key="2">
    <source>
        <dbReference type="Proteomes" id="UP000295710"/>
    </source>
</evidence>
<dbReference type="Proteomes" id="UP000295710">
    <property type="component" value="Unassembled WGS sequence"/>
</dbReference>
<dbReference type="EMBL" id="SMMX01000003">
    <property type="protein sequence ID" value="TDA22597.1"/>
    <property type="molecule type" value="Genomic_DNA"/>
</dbReference>
<comment type="caution">
    <text evidence="1">The sequence shown here is derived from an EMBL/GenBank/DDBJ whole genome shotgun (WGS) entry which is preliminary data.</text>
</comment>
<accession>A0A4R4FG39</accession>
<sequence>MDEMERAIQRAFIKEAKQMERELSRTAYGTPSSRVMDKMRKAVSRDIEEYEHRRTGRSPGY</sequence>
<dbReference type="AlphaFoldDB" id="A0A4R4FG39"/>
<dbReference type="RefSeq" id="WP_132275572.1">
    <property type="nucleotide sequence ID" value="NZ_JAOBST010000020.1"/>
</dbReference>
<organism evidence="1 2">
    <name type="scientific">Extibacter muris</name>
    <dbReference type="NCBI Taxonomy" id="1796622"/>
    <lineage>
        <taxon>Bacteria</taxon>
        <taxon>Bacillati</taxon>
        <taxon>Bacillota</taxon>
        <taxon>Clostridia</taxon>
        <taxon>Lachnospirales</taxon>
        <taxon>Lachnospiraceae</taxon>
        <taxon>Extibacter</taxon>
    </lineage>
</organism>
<reference evidence="1 2" key="1">
    <citation type="journal article" date="2016" name="Nat. Microbiol.">
        <title>The Mouse Intestinal Bacterial Collection (miBC) provides host-specific insight into cultured diversity and functional potential of the gut microbiota.</title>
        <authorList>
            <person name="Lagkouvardos I."/>
            <person name="Pukall R."/>
            <person name="Abt B."/>
            <person name="Foesel B.U."/>
            <person name="Meier-Kolthoff J.P."/>
            <person name="Kumar N."/>
            <person name="Bresciani A."/>
            <person name="Martinez I."/>
            <person name="Just S."/>
            <person name="Ziegler C."/>
            <person name="Brugiroux S."/>
            <person name="Garzetti D."/>
            <person name="Wenning M."/>
            <person name="Bui T.P."/>
            <person name="Wang J."/>
            <person name="Hugenholtz F."/>
            <person name="Plugge C.M."/>
            <person name="Peterson D.A."/>
            <person name="Hornef M.W."/>
            <person name="Baines J.F."/>
            <person name="Smidt H."/>
            <person name="Walter J."/>
            <person name="Kristiansen K."/>
            <person name="Nielsen H.B."/>
            <person name="Haller D."/>
            <person name="Overmann J."/>
            <person name="Stecher B."/>
            <person name="Clavel T."/>
        </authorList>
    </citation>
    <scope>NUCLEOTIDE SEQUENCE [LARGE SCALE GENOMIC DNA]</scope>
    <source>
        <strain evidence="1 2">DSM 28560</strain>
    </source>
</reference>
<gene>
    <name evidence="1" type="ORF">E1963_04060</name>
</gene>
<evidence type="ECO:0000313" key="1">
    <source>
        <dbReference type="EMBL" id="TDA22597.1"/>
    </source>
</evidence>
<keyword evidence="2" id="KW-1185">Reference proteome</keyword>
<proteinExistence type="predicted"/>
<protein>
    <submittedName>
        <fullName evidence="1">Uncharacterized protein</fullName>
    </submittedName>
</protein>
<name>A0A4R4FG39_9FIRM</name>